<comment type="caution">
    <text evidence="7">The sequence shown here is derived from an EMBL/GenBank/DDBJ whole genome shotgun (WGS) entry which is preliminary data.</text>
</comment>
<dbReference type="Gene3D" id="2.40.50.120">
    <property type="match status" value="1"/>
</dbReference>
<dbReference type="Gene3D" id="3.40.1620.60">
    <property type="match status" value="1"/>
</dbReference>
<dbReference type="InterPro" id="IPR010294">
    <property type="entry name" value="ADAMTS_spacer1"/>
</dbReference>
<protein>
    <recommendedName>
        <fullName evidence="6">NTR domain-containing protein</fullName>
    </recommendedName>
</protein>
<dbReference type="Pfam" id="PF25379">
    <property type="entry name" value="Adt-1"/>
    <property type="match status" value="1"/>
</dbReference>
<dbReference type="GO" id="GO:0030198">
    <property type="term" value="P:extracellular matrix organization"/>
    <property type="evidence" value="ECO:0007669"/>
    <property type="project" value="InterPro"/>
</dbReference>
<gene>
    <name evidence="7" type="ORF">V5799_022453</name>
</gene>
<dbReference type="AlphaFoldDB" id="A0AAQ4FLZ9"/>
<dbReference type="InterPro" id="IPR008993">
    <property type="entry name" value="TIMP-like_OB-fold"/>
</dbReference>
<dbReference type="EMBL" id="JARKHS020001458">
    <property type="protein sequence ID" value="KAK8787771.1"/>
    <property type="molecule type" value="Genomic_DNA"/>
</dbReference>
<dbReference type="SUPFAM" id="SSF50242">
    <property type="entry name" value="TIMP-like"/>
    <property type="match status" value="1"/>
</dbReference>
<dbReference type="PANTHER" id="PTHR13723">
    <property type="entry name" value="ADAMTS A DISINTEGRIN AND METALLOPROTEASE WITH THROMBOSPONDIN MOTIFS PROTEASE"/>
    <property type="match status" value="1"/>
</dbReference>
<dbReference type="GO" id="GO:0031012">
    <property type="term" value="C:extracellular matrix"/>
    <property type="evidence" value="ECO:0007669"/>
    <property type="project" value="TreeGrafter"/>
</dbReference>
<evidence type="ECO:0000256" key="5">
    <source>
        <dbReference type="SAM" id="SignalP"/>
    </source>
</evidence>
<dbReference type="GO" id="GO:0004222">
    <property type="term" value="F:metalloendopeptidase activity"/>
    <property type="evidence" value="ECO:0007669"/>
    <property type="project" value="TreeGrafter"/>
</dbReference>
<dbReference type="InterPro" id="IPR001134">
    <property type="entry name" value="Netrin_domain"/>
</dbReference>
<feature type="chain" id="PRO_5042836588" description="NTR domain-containing protein" evidence="5">
    <location>
        <begin position="27"/>
        <end position="541"/>
    </location>
</feature>
<dbReference type="SMART" id="SM00643">
    <property type="entry name" value="C345C"/>
    <property type="match status" value="1"/>
</dbReference>
<dbReference type="InterPro" id="IPR036383">
    <property type="entry name" value="TSP1_rpt_sf"/>
</dbReference>
<proteinExistence type="predicted"/>
<dbReference type="InterPro" id="IPR018933">
    <property type="entry name" value="Netrin_module_non-TIMP"/>
</dbReference>
<dbReference type="InterPro" id="IPR057401">
    <property type="entry name" value="Adt-1/2-like_dom"/>
</dbReference>
<feature type="disulfide bond" evidence="4">
    <location>
        <begin position="50"/>
        <end position="91"/>
    </location>
</feature>
<keyword evidence="8" id="KW-1185">Reference proteome</keyword>
<evidence type="ECO:0000256" key="3">
    <source>
        <dbReference type="ARBA" id="ARBA00023157"/>
    </source>
</evidence>
<evidence type="ECO:0000256" key="2">
    <source>
        <dbReference type="ARBA" id="ARBA00022525"/>
    </source>
</evidence>
<feature type="signal peptide" evidence="5">
    <location>
        <begin position="1"/>
        <end position="26"/>
    </location>
</feature>
<evidence type="ECO:0000259" key="6">
    <source>
        <dbReference type="PROSITE" id="PS50189"/>
    </source>
</evidence>
<dbReference type="Pfam" id="PF01759">
    <property type="entry name" value="NTR"/>
    <property type="match status" value="1"/>
</dbReference>
<dbReference type="InterPro" id="IPR013273">
    <property type="entry name" value="ADAMTS/ADAMTS-like"/>
</dbReference>
<reference evidence="7 8" key="1">
    <citation type="journal article" date="2023" name="Arcadia Sci">
        <title>De novo assembly of a long-read Amblyomma americanum tick genome.</title>
        <authorList>
            <person name="Chou S."/>
            <person name="Poskanzer K.E."/>
            <person name="Rollins M."/>
            <person name="Thuy-Boun P.S."/>
        </authorList>
    </citation>
    <scope>NUCLEOTIDE SEQUENCE [LARGE SCALE GENOMIC DNA]</scope>
    <source>
        <strain evidence="7">F_SG_1</strain>
        <tissue evidence="7">Salivary glands</tissue>
    </source>
</reference>
<dbReference type="Gene3D" id="2.60.120.830">
    <property type="match status" value="1"/>
</dbReference>
<feature type="domain" description="NTR" evidence="6">
    <location>
        <begin position="416"/>
        <end position="537"/>
    </location>
</feature>
<evidence type="ECO:0000313" key="7">
    <source>
        <dbReference type="EMBL" id="KAK8787771.1"/>
    </source>
</evidence>
<dbReference type="PROSITE" id="PS50189">
    <property type="entry name" value="NTR"/>
    <property type="match status" value="1"/>
</dbReference>
<dbReference type="PROSITE" id="PS50092">
    <property type="entry name" value="TSP1"/>
    <property type="match status" value="1"/>
</dbReference>
<dbReference type="PANTHER" id="PTHR13723:SF281">
    <property type="entry name" value="PAPILIN"/>
    <property type="match status" value="1"/>
</dbReference>
<dbReference type="Pfam" id="PF05986">
    <property type="entry name" value="ADAMTS_spacer1"/>
    <property type="match status" value="1"/>
</dbReference>
<dbReference type="PRINTS" id="PR01857">
    <property type="entry name" value="ADAMTSFAMILY"/>
</dbReference>
<dbReference type="InterPro" id="IPR000884">
    <property type="entry name" value="TSP1_rpt"/>
</dbReference>
<dbReference type="Proteomes" id="UP001321473">
    <property type="component" value="Unassembled WGS sequence"/>
</dbReference>
<dbReference type="SMART" id="SM00209">
    <property type="entry name" value="TSP1"/>
    <property type="match status" value="1"/>
</dbReference>
<name>A0AAQ4FLZ9_AMBAM</name>
<accession>A0AAQ4FLZ9</accession>
<dbReference type="GO" id="GO:0005576">
    <property type="term" value="C:extracellular region"/>
    <property type="evidence" value="ECO:0007669"/>
    <property type="project" value="UniProtKB-SubCell"/>
</dbReference>
<evidence type="ECO:0000256" key="4">
    <source>
        <dbReference type="PIRSR" id="PIRSR613273-3"/>
    </source>
</evidence>
<keyword evidence="5" id="KW-0732">Signal</keyword>
<dbReference type="GO" id="GO:0006508">
    <property type="term" value="P:proteolysis"/>
    <property type="evidence" value="ECO:0007669"/>
    <property type="project" value="TreeGrafter"/>
</dbReference>
<dbReference type="SUPFAM" id="SSF82895">
    <property type="entry name" value="TSP-1 type 1 repeat"/>
    <property type="match status" value="1"/>
</dbReference>
<evidence type="ECO:0000256" key="1">
    <source>
        <dbReference type="ARBA" id="ARBA00004613"/>
    </source>
</evidence>
<dbReference type="Pfam" id="PF00090">
    <property type="entry name" value="TSP_1"/>
    <property type="match status" value="1"/>
</dbReference>
<keyword evidence="2" id="KW-0964">Secreted</keyword>
<dbReference type="InterPro" id="IPR050439">
    <property type="entry name" value="ADAMTS_ADAMTS-like"/>
</dbReference>
<feature type="disulfide bond" evidence="4">
    <location>
        <begin position="54"/>
        <end position="96"/>
    </location>
</feature>
<organism evidence="7 8">
    <name type="scientific">Amblyomma americanum</name>
    <name type="common">Lone star tick</name>
    <dbReference type="NCBI Taxonomy" id="6943"/>
    <lineage>
        <taxon>Eukaryota</taxon>
        <taxon>Metazoa</taxon>
        <taxon>Ecdysozoa</taxon>
        <taxon>Arthropoda</taxon>
        <taxon>Chelicerata</taxon>
        <taxon>Arachnida</taxon>
        <taxon>Acari</taxon>
        <taxon>Parasitiformes</taxon>
        <taxon>Ixodida</taxon>
        <taxon>Ixodoidea</taxon>
        <taxon>Ixodidae</taxon>
        <taxon>Amblyomminae</taxon>
        <taxon>Amblyomma</taxon>
    </lineage>
</organism>
<keyword evidence="3 4" id="KW-1015">Disulfide bond</keyword>
<sequence length="541" mass="60726">MRTSWSPSLLLAWLTIGQLDFPMCRAGSSTSSLPTFSHETWSDWSYWSPCSRTCGGGVTTRARSCVARSPLTVTDSTWSNCSGTLLEHKLCNTESCPPGSADFTDVQCSAFNNRFMGNGRRVSKWYAVERHTQKRNPCELRCRSQDSTMIFSFGKMADGTPCGRSKICIDGRCKDAGCDGVVESGVRFDECGVCGGRNLSCIQVQQMSSTQGELYKYMAVTIIPRGATNIRVEDDSHNVLTLWDHWPSRSIAPNKGISNKTIHWESRKLSGGTSTILAGGTSFTHEMAENGSEALTAVGPTMKPVTLAVYIVKKLNSSIRYQYWVPKEDNGLQSALRKSPAELVHRPTAIWQPPTAEHHYRRARLRAGPLLDNAIPFLPNHAVDKSDGLASQPAARNKIGRTKHKTNKEKTKKGKCPVCHRPRNQLHHFCKSDVVIQATVLSVEVVEGSLRYDVAISESYRNLLDLQQREYLWAPDRRCACPRLRVGREYVVMAREQRNFANKESKLVVDSKSFVRRFTDRRRRQLTRLRKLQGRKCNSTT</sequence>
<dbReference type="FunFam" id="2.20.100.10:FF:000001">
    <property type="entry name" value="semaphorin-5A isoform X1"/>
    <property type="match status" value="1"/>
</dbReference>
<dbReference type="Gene3D" id="2.20.100.10">
    <property type="entry name" value="Thrombospondin type-1 (TSP1) repeat"/>
    <property type="match status" value="1"/>
</dbReference>
<evidence type="ECO:0000313" key="8">
    <source>
        <dbReference type="Proteomes" id="UP001321473"/>
    </source>
</evidence>
<feature type="disulfide bond" evidence="4">
    <location>
        <begin position="65"/>
        <end position="81"/>
    </location>
</feature>
<comment type="subcellular location">
    <subcellularLocation>
        <location evidence="1">Secreted</location>
    </subcellularLocation>
</comment>